<accession>A0A9D7HM30</accession>
<gene>
    <name evidence="1" type="ORF">IPH26_18140</name>
</gene>
<evidence type="ECO:0000313" key="2">
    <source>
        <dbReference type="Proteomes" id="UP000807785"/>
    </source>
</evidence>
<dbReference type="Proteomes" id="UP000807785">
    <property type="component" value="Unassembled WGS sequence"/>
</dbReference>
<dbReference type="EMBL" id="JADJEV010000004">
    <property type="protein sequence ID" value="MBK6974767.1"/>
    <property type="molecule type" value="Genomic_DNA"/>
</dbReference>
<proteinExistence type="predicted"/>
<reference evidence="1" key="1">
    <citation type="submission" date="2020-10" db="EMBL/GenBank/DDBJ databases">
        <title>Connecting structure to function with the recovery of over 1000 high-quality activated sludge metagenome-assembled genomes encoding full-length rRNA genes using long-read sequencing.</title>
        <authorList>
            <person name="Singleton C.M."/>
            <person name="Petriglieri F."/>
            <person name="Kristensen J.M."/>
            <person name="Kirkegaard R.H."/>
            <person name="Michaelsen T.Y."/>
            <person name="Andersen M.H."/>
            <person name="Karst S.M."/>
            <person name="Dueholm M.S."/>
            <person name="Nielsen P.H."/>
            <person name="Albertsen M."/>
        </authorList>
    </citation>
    <scope>NUCLEOTIDE SEQUENCE</scope>
    <source>
        <strain evidence="1">Bjer_18-Q3-R1-45_BAT3C.347</strain>
    </source>
</reference>
<protein>
    <submittedName>
        <fullName evidence="1">Uncharacterized protein</fullName>
    </submittedName>
</protein>
<organism evidence="1 2">
    <name type="scientific">Candidatus Methylophosphatis roskildensis</name>
    <dbReference type="NCBI Taxonomy" id="2899263"/>
    <lineage>
        <taxon>Bacteria</taxon>
        <taxon>Pseudomonadati</taxon>
        <taxon>Pseudomonadota</taxon>
        <taxon>Betaproteobacteria</taxon>
        <taxon>Nitrosomonadales</taxon>
        <taxon>Sterolibacteriaceae</taxon>
        <taxon>Candidatus Methylophosphatis</taxon>
    </lineage>
</organism>
<evidence type="ECO:0000313" key="1">
    <source>
        <dbReference type="EMBL" id="MBK6974767.1"/>
    </source>
</evidence>
<comment type="caution">
    <text evidence="1">The sequence shown here is derived from an EMBL/GenBank/DDBJ whole genome shotgun (WGS) entry which is preliminary data.</text>
</comment>
<sequence>MNAYDQAAAAELLKSGTLVEFLVLGSKIQPAPDEAEFGVQIELQLGTEEDGDLSNDVEWGSLGFLFVLSVLSFADARPRGMSEAEFRENDGFGVADFINCMGFVRGELHFRADYVRGRRMKTDIVVRPNGVVTVKTLGRGEVGAALVRPDEGEEDHAGCRWWYRKMISASRAGVPDTDSARHSCIPLVPI</sequence>
<dbReference type="AlphaFoldDB" id="A0A9D7HM30"/>
<name>A0A9D7HM30_9PROT</name>